<dbReference type="EMBL" id="MF405918">
    <property type="protein sequence ID" value="QKU34610.1"/>
    <property type="molecule type" value="Genomic_DNA"/>
</dbReference>
<dbReference type="GeneID" id="80517939"/>
<sequence>MSLNLKEKLTDPKRRVSIDSKFAINHVGHKRWDIISKNIGSDIDLWRNLYDIGKRNLVVDNSHDINKNQICCGEEIYLSIRPLFVTKGVILDNTIKTSGPKKKGQNSQTKKQISKADKIKQDNILRKIKTDVDVLLKSVTLDTLTNAKSIVFSAKFVELMLIRMMIHCKNLLTEYETLNKKHISLSSSKYTPKEELEELRESIQNQNKVIAELIVGYNKIYNEKQNNTSLSQTCIADLGIWISKAKQLINFDASNIIINMPELIFKTIYDGMLEHKQSGLYQSQKEIFEFVTKNDKYLALVHTMLGSGKTSMILPLCGWLSCNRKSNKTKLIFCCPNEVVLLEVAHMVYGMGVSFAIVIRNQNDHTLEYKWSSFADKDKPKESAVLYLCDIFVARILLEERMQCLATKKLYMQANRRDPTNYPLTEQRIPYVPDYILMGDELTKDADTQKGFMIDSGFSVTTEVFVDLMKIAPPKVILMSATLPTADQLPEFYNAIVDSNPGMLVKSFASSEAKIGCALISSSGELYAPHMGCETVSDIVHILSVIRTNPFVGRFYTFEVLLQMVEIFKQLSLPVPDLSIMFDNPSKANQTNIQQTAYNMLESLIAAKSNDLVSLACKLRKTVGKGVDLTTILTSDIGRFNKGCLVFTSDPVATAYNVYQANFDKFLDPKSERTIFQQVRLDSILTKYQREMDSWRKALRRIEEKTDDGAIKQNKENNKKERTKTDTWQVSAKMFDQKPVWDFPPELQLCSIEHLKKSKFNGGTIGAGGMVGPDDLPESTSVSMDILTMLASGIGIYTTNSTLLDDEYLKTVLLLAKKGVVKVIFTDSSIAYGTNLAVSDIIMIDEPVMSNGATVVDSIVDQHSMKTIFQMLGRAGRGGNLSYEARIYTTSAENTLIDRIRSYAKGTLDEGCKDEIYNIRRAFEMLW</sequence>
<evidence type="ECO:0008006" key="2">
    <source>
        <dbReference type="Google" id="ProtNLM"/>
    </source>
</evidence>
<reference evidence="1" key="1">
    <citation type="submission" date="2017-06" db="EMBL/GenBank/DDBJ databases">
        <authorList>
            <person name="Assis F.L."/>
            <person name="Abrahao J.S."/>
            <person name="Silva L."/>
            <person name="Khalil J.B."/>
            <person name="Rodrigues R."/>
            <person name="Silva L.S."/>
            <person name="Boratto P."/>
            <person name="Andrade M."/>
            <person name="Kroon E.G."/>
            <person name="Ribeiro B."/>
            <person name="Bergier I."/>
            <person name="Seligmann H."/>
            <person name="Ghigo E."/>
            <person name="Colson P."/>
            <person name="Levasseur A."/>
            <person name="Raoult D."/>
            <person name="Scola B.L."/>
        </authorList>
    </citation>
    <scope>NUCLEOTIDE SEQUENCE</scope>
    <source>
        <strain evidence="1">Deep ocean</strain>
    </source>
</reference>
<organism evidence="1">
    <name type="scientific">Tupanvirus deep ocean</name>
    <dbReference type="NCBI Taxonomy" id="2126984"/>
    <lineage>
        <taxon>Viruses</taxon>
        <taxon>Varidnaviria</taxon>
        <taxon>Bamfordvirae</taxon>
        <taxon>Nucleocytoviricota</taxon>
        <taxon>Megaviricetes</taxon>
        <taxon>Imitervirales</taxon>
        <taxon>Mimiviridae</taxon>
        <taxon>Megamimivirinae</taxon>
        <taxon>Tupanvirus</taxon>
        <taxon>Tupanvirus altamarinense</taxon>
    </lineage>
</organism>
<dbReference type="SUPFAM" id="SSF52540">
    <property type="entry name" value="P-loop containing nucleoside triphosphate hydrolases"/>
    <property type="match status" value="1"/>
</dbReference>
<dbReference type="RefSeq" id="YP_010781248.1">
    <property type="nucleotide sequence ID" value="NC_075038.1"/>
</dbReference>
<name>A0A6N1NJL3_9VIRU</name>
<reference evidence="1" key="2">
    <citation type="journal article" date="2018" name="Nat. Commun.">
        <title>Tailed giant Tupanvirus possesses the most complete translational apparatus of the known virosphere.</title>
        <authorList>
            <person name="Abrahao J."/>
            <person name="Silva L."/>
            <person name="Silva L.S."/>
            <person name="Khalil J.Y.B."/>
            <person name="Rodrigues R."/>
            <person name="Arantes T."/>
            <person name="Assis F."/>
            <person name="Boratto P."/>
            <person name="Andrade M."/>
            <person name="Kroon E.G."/>
            <person name="Ribeiro B."/>
            <person name="Bergier I."/>
            <person name="Seligmann H."/>
            <person name="Ghigo E."/>
            <person name="Colson P."/>
            <person name="Levasseur A."/>
            <person name="Kroemer G."/>
            <person name="Raoult D."/>
            <person name="La Scola B."/>
        </authorList>
    </citation>
    <scope>NUCLEOTIDE SEQUENCE [LARGE SCALE GENOMIC DNA]</scope>
    <source>
        <strain evidence="1">Deep ocean</strain>
    </source>
</reference>
<dbReference type="Gene3D" id="3.40.50.300">
    <property type="entry name" value="P-loop containing nucleotide triphosphate hydrolases"/>
    <property type="match status" value="2"/>
</dbReference>
<accession>A0A6N1NJL3</accession>
<dbReference type="KEGG" id="vg:80517939"/>
<evidence type="ECO:0000313" key="1">
    <source>
        <dbReference type="EMBL" id="QKU34610.1"/>
    </source>
</evidence>
<dbReference type="InterPro" id="IPR027417">
    <property type="entry name" value="P-loop_NTPase"/>
</dbReference>
<proteinExistence type="predicted"/>
<protein>
    <recommendedName>
        <fullName evidence="2">Helicase</fullName>
    </recommendedName>
</protein>